<evidence type="ECO:0000313" key="7">
    <source>
        <dbReference type="EMBL" id="CCJ53675.1"/>
    </source>
</evidence>
<dbReference type="InterPro" id="IPR005471">
    <property type="entry name" value="Tscrpt_reg_IclR_N"/>
</dbReference>
<evidence type="ECO:0000256" key="4">
    <source>
        <dbReference type="SAM" id="MobiDB-lite"/>
    </source>
</evidence>
<evidence type="ECO:0000313" key="8">
    <source>
        <dbReference type="Proteomes" id="UP000007564"/>
    </source>
</evidence>
<proteinExistence type="predicted"/>
<dbReference type="GeneID" id="93204083"/>
<dbReference type="GO" id="GO:0003700">
    <property type="term" value="F:DNA-binding transcription factor activity"/>
    <property type="evidence" value="ECO:0007669"/>
    <property type="project" value="TreeGrafter"/>
</dbReference>
<dbReference type="KEGG" id="bbh:BN112_1758"/>
<dbReference type="InterPro" id="IPR050707">
    <property type="entry name" value="HTH_MetabolicPath_Reg"/>
</dbReference>
<dbReference type="GO" id="GO:0045892">
    <property type="term" value="P:negative regulation of DNA-templated transcription"/>
    <property type="evidence" value="ECO:0007669"/>
    <property type="project" value="TreeGrafter"/>
</dbReference>
<feature type="domain" description="HTH iclR-type" evidence="5">
    <location>
        <begin position="11"/>
        <end position="72"/>
    </location>
</feature>
<gene>
    <name evidence="7" type="ORF">BN112_1758</name>
</gene>
<dbReference type="Pfam" id="PF09339">
    <property type="entry name" value="HTH_IclR"/>
    <property type="match status" value="1"/>
</dbReference>
<dbReference type="SUPFAM" id="SSF55781">
    <property type="entry name" value="GAF domain-like"/>
    <property type="match status" value="1"/>
</dbReference>
<keyword evidence="2" id="KW-0238">DNA-binding</keyword>
<dbReference type="GO" id="GO:0003677">
    <property type="term" value="F:DNA binding"/>
    <property type="evidence" value="ECO:0007669"/>
    <property type="project" value="UniProtKB-KW"/>
</dbReference>
<feature type="region of interest" description="Disordered" evidence="4">
    <location>
        <begin position="267"/>
        <end position="288"/>
    </location>
</feature>
<dbReference type="PROSITE" id="PS51078">
    <property type="entry name" value="ICLR_ED"/>
    <property type="match status" value="1"/>
</dbReference>
<dbReference type="PROSITE" id="PS51077">
    <property type="entry name" value="HTH_ICLR"/>
    <property type="match status" value="1"/>
</dbReference>
<dbReference type="PANTHER" id="PTHR30136">
    <property type="entry name" value="HELIX-TURN-HELIX TRANSCRIPTIONAL REGULATOR, ICLR FAMILY"/>
    <property type="match status" value="1"/>
</dbReference>
<sequence length="288" mass="31712">MAESRQEDYFINGLAKGLAIIQAFNNEARALTLAEAAYRTGLSRAAARRVLLTLVELGFAARCGDRHFALTPRVLSLGYAYLSSMPLWRFAEPVLEALVEELRQTCSIAALDGTELVYVARIPLHRTLNQGLSIGSRIPLYCHSAGRVLLSGFTPEQLESYLQTAELRPLTARTVTERTALRDIIQEVRRRGYAWSCGEVEDHTTGLSVPIFQHGRLIAALNVSRMHSADDESLWCGSYLQSLRRAAGRLTAALSVDHNPRIVRMERSPDCPATLPATGGEPCLPAKP</sequence>
<organism evidence="7 8">
    <name type="scientific">Bordetella bronchiseptica 253</name>
    <dbReference type="NCBI Taxonomy" id="568707"/>
    <lineage>
        <taxon>Bacteria</taxon>
        <taxon>Pseudomonadati</taxon>
        <taxon>Pseudomonadota</taxon>
        <taxon>Betaproteobacteria</taxon>
        <taxon>Burkholderiales</taxon>
        <taxon>Alcaligenaceae</taxon>
        <taxon>Bordetella</taxon>
    </lineage>
</organism>
<evidence type="ECO:0000256" key="3">
    <source>
        <dbReference type="ARBA" id="ARBA00023163"/>
    </source>
</evidence>
<dbReference type="Gene3D" id="3.30.450.40">
    <property type="match status" value="1"/>
</dbReference>
<dbReference type="Pfam" id="PF01614">
    <property type="entry name" value="IclR_C"/>
    <property type="match status" value="1"/>
</dbReference>
<evidence type="ECO:0000256" key="2">
    <source>
        <dbReference type="ARBA" id="ARBA00023125"/>
    </source>
</evidence>
<keyword evidence="1" id="KW-0805">Transcription regulation</keyword>
<evidence type="ECO:0000259" key="5">
    <source>
        <dbReference type="PROSITE" id="PS51077"/>
    </source>
</evidence>
<dbReference type="SMART" id="SM00346">
    <property type="entry name" value="HTH_ICLR"/>
    <property type="match status" value="1"/>
</dbReference>
<dbReference type="PANTHER" id="PTHR30136:SF34">
    <property type="entry name" value="TRANSCRIPTIONAL REGULATOR"/>
    <property type="match status" value="1"/>
</dbReference>
<evidence type="ECO:0000259" key="6">
    <source>
        <dbReference type="PROSITE" id="PS51078"/>
    </source>
</evidence>
<accession>A0A0C6P509</accession>
<name>A0A0C6P509_BORBO</name>
<reference evidence="7 8" key="1">
    <citation type="journal article" date="2012" name="BMC Genomics">
        <title>Comparative genomics of the classical Bordetella subspecies: the evolution and exchange of virulence-associated diversity amongst closely related pathogens.</title>
        <authorList>
            <person name="Park J."/>
            <person name="Zhang Y."/>
            <person name="Buboltz A.M."/>
            <person name="Zhang X."/>
            <person name="Schuster S.C."/>
            <person name="Ahuja U."/>
            <person name="Liu M."/>
            <person name="Miller J.F."/>
            <person name="Sebaihia M."/>
            <person name="Bentley S.D."/>
            <person name="Parkhill J."/>
            <person name="Harvill E.T."/>
        </authorList>
    </citation>
    <scope>NUCLEOTIDE SEQUENCE [LARGE SCALE GENOMIC DNA]</scope>
    <source>
        <strain evidence="7 8">253</strain>
    </source>
</reference>
<dbReference type="InterPro" id="IPR029016">
    <property type="entry name" value="GAF-like_dom_sf"/>
</dbReference>
<dbReference type="OrthoDB" id="9807558at2"/>
<dbReference type="AlphaFoldDB" id="A0A0C6P509"/>
<dbReference type="RefSeq" id="WP_003810047.1">
    <property type="nucleotide sequence ID" value="NC_019382.1"/>
</dbReference>
<dbReference type="Proteomes" id="UP000007564">
    <property type="component" value="Chromosome"/>
</dbReference>
<dbReference type="SUPFAM" id="SSF46785">
    <property type="entry name" value="Winged helix' DNA-binding domain"/>
    <property type="match status" value="1"/>
</dbReference>
<dbReference type="InterPro" id="IPR014757">
    <property type="entry name" value="Tscrpt_reg_IclR_C"/>
</dbReference>
<dbReference type="InterPro" id="IPR036388">
    <property type="entry name" value="WH-like_DNA-bd_sf"/>
</dbReference>
<dbReference type="Gene3D" id="1.10.10.10">
    <property type="entry name" value="Winged helix-like DNA-binding domain superfamily/Winged helix DNA-binding domain"/>
    <property type="match status" value="1"/>
</dbReference>
<evidence type="ECO:0000256" key="1">
    <source>
        <dbReference type="ARBA" id="ARBA00023015"/>
    </source>
</evidence>
<protein>
    <submittedName>
        <fullName evidence="7">Probable transcriptional regulator</fullName>
    </submittedName>
</protein>
<feature type="domain" description="IclR-ED" evidence="6">
    <location>
        <begin position="73"/>
        <end position="256"/>
    </location>
</feature>
<dbReference type="InterPro" id="IPR036390">
    <property type="entry name" value="WH_DNA-bd_sf"/>
</dbReference>
<keyword evidence="3" id="KW-0804">Transcription</keyword>
<dbReference type="EMBL" id="HE965806">
    <property type="protein sequence ID" value="CCJ53675.1"/>
    <property type="molecule type" value="Genomic_DNA"/>
</dbReference>
<dbReference type="HOGENOM" id="CLU_062618_0_1_4"/>